<protein>
    <submittedName>
        <fullName evidence="2">Uncharacterized protein</fullName>
    </submittedName>
</protein>
<evidence type="ECO:0000256" key="1">
    <source>
        <dbReference type="SAM" id="MobiDB-lite"/>
    </source>
</evidence>
<organism evidence="2 3">
    <name type="scientific">Synaphobranchus kaupii</name>
    <name type="common">Kaup's arrowtooth eel</name>
    <dbReference type="NCBI Taxonomy" id="118154"/>
    <lineage>
        <taxon>Eukaryota</taxon>
        <taxon>Metazoa</taxon>
        <taxon>Chordata</taxon>
        <taxon>Craniata</taxon>
        <taxon>Vertebrata</taxon>
        <taxon>Euteleostomi</taxon>
        <taxon>Actinopterygii</taxon>
        <taxon>Neopterygii</taxon>
        <taxon>Teleostei</taxon>
        <taxon>Anguilliformes</taxon>
        <taxon>Synaphobranchidae</taxon>
        <taxon>Synaphobranchus</taxon>
    </lineage>
</organism>
<evidence type="ECO:0000313" key="2">
    <source>
        <dbReference type="EMBL" id="KAJ8360852.1"/>
    </source>
</evidence>
<accession>A0A9Q1FLG1</accession>
<name>A0A9Q1FLG1_SYNKA</name>
<dbReference type="AlphaFoldDB" id="A0A9Q1FLG1"/>
<keyword evidence="3" id="KW-1185">Reference proteome</keyword>
<comment type="caution">
    <text evidence="2">The sequence shown here is derived from an EMBL/GenBank/DDBJ whole genome shotgun (WGS) entry which is preliminary data.</text>
</comment>
<sequence length="206" mass="23162">MQYFHIRFHIAVTSLIRRLETRRKGPADTALQHQSERVCAWLRGQGEERDEREVEDGKGARPPQRARWQLSANQRVPSRTFEERDFWVVGSWGKGGSASLFLRHWSRRLHSAPGFEQWLLASRIQTSPVRLVCSSHRAGNWAVCLSQQPKKETITSTAAAEGPELGEDSRKVPPGGCRSKSTIASENDIRADGLAIYHCVTGFPSS</sequence>
<reference evidence="2" key="1">
    <citation type="journal article" date="2023" name="Science">
        <title>Genome structures resolve the early diversification of teleost fishes.</title>
        <authorList>
            <person name="Parey E."/>
            <person name="Louis A."/>
            <person name="Montfort J."/>
            <person name="Bouchez O."/>
            <person name="Roques C."/>
            <person name="Iampietro C."/>
            <person name="Lluch J."/>
            <person name="Castinel A."/>
            <person name="Donnadieu C."/>
            <person name="Desvignes T."/>
            <person name="Floi Bucao C."/>
            <person name="Jouanno E."/>
            <person name="Wen M."/>
            <person name="Mejri S."/>
            <person name="Dirks R."/>
            <person name="Jansen H."/>
            <person name="Henkel C."/>
            <person name="Chen W.J."/>
            <person name="Zahm M."/>
            <person name="Cabau C."/>
            <person name="Klopp C."/>
            <person name="Thompson A.W."/>
            <person name="Robinson-Rechavi M."/>
            <person name="Braasch I."/>
            <person name="Lecointre G."/>
            <person name="Bobe J."/>
            <person name="Postlethwait J.H."/>
            <person name="Berthelot C."/>
            <person name="Roest Crollius H."/>
            <person name="Guiguen Y."/>
        </authorList>
    </citation>
    <scope>NUCLEOTIDE SEQUENCE</scope>
    <source>
        <strain evidence="2">WJC10195</strain>
    </source>
</reference>
<dbReference type="EMBL" id="JAINUF010000005">
    <property type="protein sequence ID" value="KAJ8360852.1"/>
    <property type="molecule type" value="Genomic_DNA"/>
</dbReference>
<proteinExistence type="predicted"/>
<gene>
    <name evidence="2" type="ORF">SKAU_G00173770</name>
</gene>
<evidence type="ECO:0000313" key="3">
    <source>
        <dbReference type="Proteomes" id="UP001152622"/>
    </source>
</evidence>
<feature type="region of interest" description="Disordered" evidence="1">
    <location>
        <begin position="152"/>
        <end position="183"/>
    </location>
</feature>
<dbReference type="Proteomes" id="UP001152622">
    <property type="component" value="Chromosome 5"/>
</dbReference>